<dbReference type="GO" id="GO:0003723">
    <property type="term" value="F:RNA binding"/>
    <property type="evidence" value="ECO:0007669"/>
    <property type="project" value="TreeGrafter"/>
</dbReference>
<dbReference type="GO" id="GO:0005761">
    <property type="term" value="C:mitochondrial ribosome"/>
    <property type="evidence" value="ECO:0007669"/>
    <property type="project" value="InterPro"/>
</dbReference>
<dbReference type="AlphaFoldDB" id="A0AAD9NEJ6"/>
<dbReference type="PANTHER" id="PTHR31278:SF2">
    <property type="entry name" value="SMALL RIBOSOMAL SUBUNIT PROTEIN MS37"/>
    <property type="match status" value="1"/>
</dbReference>
<sequence>MTKLTESLNAVRRPIRKFTPPTYRDKAAVFRQIAPGRLRNYTGEREQTAKPARHCQPELATMLQCLKSHDFKEDLCSKEIVAFNSCFDDFKRRVQAKEELKDRSVVGLSIWSMTGKQKNQLLKRFPQPTKTYKQ</sequence>
<keyword evidence="2" id="KW-1185">Reference proteome</keyword>
<protein>
    <recommendedName>
        <fullName evidence="3">CHCH domain-containing protein</fullName>
    </recommendedName>
</protein>
<organism evidence="1 2">
    <name type="scientific">Paralvinella palmiformis</name>
    <dbReference type="NCBI Taxonomy" id="53620"/>
    <lineage>
        <taxon>Eukaryota</taxon>
        <taxon>Metazoa</taxon>
        <taxon>Spiralia</taxon>
        <taxon>Lophotrochozoa</taxon>
        <taxon>Annelida</taxon>
        <taxon>Polychaeta</taxon>
        <taxon>Sedentaria</taxon>
        <taxon>Canalipalpata</taxon>
        <taxon>Terebellida</taxon>
        <taxon>Terebelliformia</taxon>
        <taxon>Alvinellidae</taxon>
        <taxon>Paralvinella</taxon>
    </lineage>
</organism>
<comment type="caution">
    <text evidence="1">The sequence shown here is derived from an EMBL/GenBank/DDBJ whole genome shotgun (WGS) entry which is preliminary data.</text>
</comment>
<proteinExistence type="predicted"/>
<dbReference type="InterPro" id="IPR009069">
    <property type="entry name" value="Cys_alpha_HP_mot_SF"/>
</dbReference>
<dbReference type="GO" id="GO:0005654">
    <property type="term" value="C:nucleoplasm"/>
    <property type="evidence" value="ECO:0007669"/>
    <property type="project" value="TreeGrafter"/>
</dbReference>
<dbReference type="Gene3D" id="1.10.287.1130">
    <property type="entry name" value="CytochromE C oxidase copper chaperone"/>
    <property type="match status" value="1"/>
</dbReference>
<dbReference type="GO" id="GO:0032543">
    <property type="term" value="P:mitochondrial translation"/>
    <property type="evidence" value="ECO:0007669"/>
    <property type="project" value="InterPro"/>
</dbReference>
<dbReference type="InterPro" id="IPR033620">
    <property type="entry name" value="Ribosomal_mS37_met"/>
</dbReference>
<accession>A0AAD9NEJ6</accession>
<name>A0AAD9NEJ6_9ANNE</name>
<evidence type="ECO:0008006" key="3">
    <source>
        <dbReference type="Google" id="ProtNLM"/>
    </source>
</evidence>
<dbReference type="EMBL" id="JAODUP010000046">
    <property type="protein sequence ID" value="KAK2165713.1"/>
    <property type="molecule type" value="Genomic_DNA"/>
</dbReference>
<dbReference type="PROSITE" id="PS51808">
    <property type="entry name" value="CHCH"/>
    <property type="match status" value="1"/>
</dbReference>
<reference evidence="1" key="1">
    <citation type="journal article" date="2023" name="Mol. Biol. Evol.">
        <title>Third-Generation Sequencing Reveals the Adaptive Role of the Epigenome in Three Deep-Sea Polychaetes.</title>
        <authorList>
            <person name="Perez M."/>
            <person name="Aroh O."/>
            <person name="Sun Y."/>
            <person name="Lan Y."/>
            <person name="Juniper S.K."/>
            <person name="Young C.R."/>
            <person name="Angers B."/>
            <person name="Qian P.Y."/>
        </authorList>
    </citation>
    <scope>NUCLEOTIDE SEQUENCE</scope>
    <source>
        <strain evidence="1">P08H-3</strain>
    </source>
</reference>
<evidence type="ECO:0000313" key="2">
    <source>
        <dbReference type="Proteomes" id="UP001208570"/>
    </source>
</evidence>
<dbReference type="Proteomes" id="UP001208570">
    <property type="component" value="Unassembled WGS sequence"/>
</dbReference>
<dbReference type="PANTHER" id="PTHR31278">
    <property type="entry name" value="CHCHD1"/>
    <property type="match status" value="1"/>
</dbReference>
<gene>
    <name evidence="1" type="ORF">LSH36_46g07031</name>
</gene>
<dbReference type="SUPFAM" id="SSF47072">
    <property type="entry name" value="Cysteine alpha-hairpin motif"/>
    <property type="match status" value="1"/>
</dbReference>
<evidence type="ECO:0000313" key="1">
    <source>
        <dbReference type="EMBL" id="KAK2165713.1"/>
    </source>
</evidence>